<name>A0A8S3ZZP1_9EUPU</name>
<dbReference type="InterPro" id="IPR050316">
    <property type="entry name" value="Tyrosinase/Hemocyanin"/>
</dbReference>
<dbReference type="PANTHER" id="PTHR11474">
    <property type="entry name" value="TYROSINASE FAMILY MEMBER"/>
    <property type="match status" value="1"/>
</dbReference>
<keyword evidence="1" id="KW-0479">Metal-binding</keyword>
<dbReference type="PROSITE" id="PS00498">
    <property type="entry name" value="TYROSINASE_2"/>
    <property type="match status" value="1"/>
</dbReference>
<dbReference type="PANTHER" id="PTHR11474:SF76">
    <property type="entry name" value="SHKT DOMAIN-CONTAINING PROTEIN"/>
    <property type="match status" value="1"/>
</dbReference>
<dbReference type="Proteomes" id="UP000678393">
    <property type="component" value="Unassembled WGS sequence"/>
</dbReference>
<comment type="caution">
    <text evidence="5">The sequence shown here is derived from an EMBL/GenBank/DDBJ whole genome shotgun (WGS) entry which is preliminary data.</text>
</comment>
<dbReference type="InterPro" id="IPR008922">
    <property type="entry name" value="Di-copper_centre_dom_sf"/>
</dbReference>
<keyword evidence="2" id="KW-0186">Copper</keyword>
<feature type="non-terminal residue" evidence="5">
    <location>
        <position position="1"/>
    </location>
</feature>
<sequence length="217" mass="24548">TRRSDSLLRKNVNKLTLGEAKNLKQALRELQNDRGPGGFEAIAGFHGAPFLCPEKGETKYACCVHGMPVFPHWHRLFTVQFEQALKQHGSIVGIPYWDWTAPGRALPPFLTDDSHENPFSTYFITFAGQNITRSPLNALFSANTSGGNTILYDLTLDALEEEDYCHFETSLEFLHNRIHFFIGGTGTYSMSTLDYSAFDPVFIIVHSGMDRLWVLWQ</sequence>
<dbReference type="OrthoDB" id="6132182at2759"/>
<evidence type="ECO:0000256" key="2">
    <source>
        <dbReference type="ARBA" id="ARBA00023008"/>
    </source>
</evidence>
<organism evidence="5 6">
    <name type="scientific">Candidula unifasciata</name>
    <dbReference type="NCBI Taxonomy" id="100452"/>
    <lineage>
        <taxon>Eukaryota</taxon>
        <taxon>Metazoa</taxon>
        <taxon>Spiralia</taxon>
        <taxon>Lophotrochozoa</taxon>
        <taxon>Mollusca</taxon>
        <taxon>Gastropoda</taxon>
        <taxon>Heterobranchia</taxon>
        <taxon>Euthyneura</taxon>
        <taxon>Panpulmonata</taxon>
        <taxon>Eupulmonata</taxon>
        <taxon>Stylommatophora</taxon>
        <taxon>Helicina</taxon>
        <taxon>Helicoidea</taxon>
        <taxon>Geomitridae</taxon>
        <taxon>Candidula</taxon>
    </lineage>
</organism>
<feature type="non-terminal residue" evidence="5">
    <location>
        <position position="217"/>
    </location>
</feature>
<dbReference type="Gene3D" id="1.10.1280.10">
    <property type="entry name" value="Di-copper center containing domain from catechol oxidase"/>
    <property type="match status" value="1"/>
</dbReference>
<accession>A0A8S3ZZP1</accession>
<dbReference type="PROSITE" id="PS00497">
    <property type="entry name" value="TYROSINASE_1"/>
    <property type="match status" value="1"/>
</dbReference>
<evidence type="ECO:0000313" key="5">
    <source>
        <dbReference type="EMBL" id="CAG5132266.1"/>
    </source>
</evidence>
<dbReference type="EMBL" id="CAJHNH020005212">
    <property type="protein sequence ID" value="CAG5132266.1"/>
    <property type="molecule type" value="Genomic_DNA"/>
</dbReference>
<dbReference type="PRINTS" id="PR00092">
    <property type="entry name" value="TYROSINASE"/>
</dbReference>
<evidence type="ECO:0000256" key="1">
    <source>
        <dbReference type="ARBA" id="ARBA00022723"/>
    </source>
</evidence>
<feature type="domain" description="Tyrosinase copper-binding" evidence="4">
    <location>
        <begin position="199"/>
        <end position="210"/>
    </location>
</feature>
<feature type="domain" description="Tyrosinase copper-binding" evidence="3">
    <location>
        <begin position="65"/>
        <end position="82"/>
    </location>
</feature>
<dbReference type="GO" id="GO:0046872">
    <property type="term" value="F:metal ion binding"/>
    <property type="evidence" value="ECO:0007669"/>
    <property type="project" value="UniProtKB-KW"/>
</dbReference>
<evidence type="ECO:0000259" key="4">
    <source>
        <dbReference type="PROSITE" id="PS00498"/>
    </source>
</evidence>
<gene>
    <name evidence="5" type="ORF">CUNI_LOCUS17824</name>
</gene>
<reference evidence="5" key="1">
    <citation type="submission" date="2021-04" db="EMBL/GenBank/DDBJ databases">
        <authorList>
            <consortium name="Molecular Ecology Group"/>
        </authorList>
    </citation>
    <scope>NUCLEOTIDE SEQUENCE</scope>
</reference>
<dbReference type="InterPro" id="IPR002227">
    <property type="entry name" value="Tyrosinase_Cu-bd"/>
</dbReference>
<dbReference type="Pfam" id="PF00264">
    <property type="entry name" value="Tyrosinase"/>
    <property type="match status" value="1"/>
</dbReference>
<dbReference type="GO" id="GO:0016491">
    <property type="term" value="F:oxidoreductase activity"/>
    <property type="evidence" value="ECO:0007669"/>
    <property type="project" value="InterPro"/>
</dbReference>
<protein>
    <recommendedName>
        <fullName evidence="3 4">Tyrosinase copper-binding domain-containing protein</fullName>
    </recommendedName>
</protein>
<dbReference type="AlphaFoldDB" id="A0A8S3ZZP1"/>
<keyword evidence="6" id="KW-1185">Reference proteome</keyword>
<evidence type="ECO:0000313" key="6">
    <source>
        <dbReference type="Proteomes" id="UP000678393"/>
    </source>
</evidence>
<proteinExistence type="predicted"/>
<dbReference type="SUPFAM" id="SSF48056">
    <property type="entry name" value="Di-copper centre-containing domain"/>
    <property type="match status" value="1"/>
</dbReference>
<evidence type="ECO:0000259" key="3">
    <source>
        <dbReference type="PROSITE" id="PS00497"/>
    </source>
</evidence>